<dbReference type="VEuPathDB" id="GiardiaDB:QR46_4591"/>
<reference evidence="2 3" key="1">
    <citation type="journal article" date="2015" name="Mol. Biochem. Parasitol.">
        <title>Identification of polymorphic genes for use in assemblage B genotyping assays through comparative genomics of multiple assemblage B Giardia duodenalis isolates.</title>
        <authorList>
            <person name="Wielinga C."/>
            <person name="Thompson R.C."/>
            <person name="Monis P."/>
            <person name="Ryan U."/>
        </authorList>
    </citation>
    <scope>NUCLEOTIDE SEQUENCE [LARGE SCALE GENOMIC DNA]</scope>
    <source>
        <strain evidence="2 3">BAH15c1</strain>
    </source>
</reference>
<accession>A0A132NMZ5</accession>
<protein>
    <submittedName>
        <fullName evidence="2">Uncharacterized protein</fullName>
    </submittedName>
</protein>
<dbReference type="AlphaFoldDB" id="A0A132NMZ5"/>
<organism evidence="2 3">
    <name type="scientific">Giardia duodenalis assemblage B</name>
    <dbReference type="NCBI Taxonomy" id="1394984"/>
    <lineage>
        <taxon>Eukaryota</taxon>
        <taxon>Metamonada</taxon>
        <taxon>Diplomonadida</taxon>
        <taxon>Hexamitidae</taxon>
        <taxon>Giardiinae</taxon>
        <taxon>Giardia</taxon>
    </lineage>
</organism>
<evidence type="ECO:0000256" key="1">
    <source>
        <dbReference type="SAM" id="MobiDB-lite"/>
    </source>
</evidence>
<proteinExistence type="predicted"/>
<comment type="caution">
    <text evidence="2">The sequence shown here is derived from an EMBL/GenBank/DDBJ whole genome shotgun (WGS) entry which is preliminary data.</text>
</comment>
<sequence>MFSANVRRFPLSSIFTPLHVDMDQLTEPLVYQRIAAVCVLPKSNLLVILTFKFNYFKDDQKRLSDQLLYVCTHDYVPKTCVRFLSKPELKKHQSHFSESLINMVCSPDERYVVIYTPRLILFYELVILQSHDSSTPLHACQFLTHILNKDCTTASGTAFHVECFDDLAWSATRPCVFVLSFTGKSHMIVTITLKESQSNRGVYTAVIADNIHTLSSHLSALSITNVTSTDSDSCVCCIDTTNPLESKDGLINKIRNLLIIRAAKSTTQLEKLIVCGGYLSDEEEDKRTAHFANNFIECFEVCNDDAFTDPYVFKLKYRNSIFEPIRSPFLFPTMQLSVSPRSVVFPFGIYSIDKQITRQFSRLGSFKKNLSVCRIVKRNCFKAYPDTSKLSEAPTTIYTGYPIVATAISSVSFLPSSTNRIHHKFVSDGHVDLERFITIQVVELLACADTRGYVHIYLTPLHHHRIFSAKLPLLAEKMTWTSTLCAGDRTRSVFTLYVIGVADLMGQKTISEEGGNSVEATRILKDVRTIYSIELPIVDIVRILSVARTTAPIQYPVYELNDSSSHQVDDCIDQPTEPDIKRLPPEPETETPIPLEYPPNDQDEEEYVSNVRIPRTAHINISVKEEYSFYEFPSAEDPPLEDLESGVFGHADEDQAWSLLPEEEEIAGLFGEFSNKLIEQTTRLLAQSHALQSDQRASKPVINYQGTIMDTTVKNNDPMPIPLAALTSDIFTEANSDSMQHPIEAGLLTKIVLPQGDFTIARLFPSDWFSPSLVYLTACPMTSNILLDACPIDHLVLSENVSLFVLSNGTAHLICHSSIALSIVDTYVYMFNPQLLVLLVCGKSNMILSVKRKGDDRHHLALNDVDSTSSNNTCLFLLLRNKSTLEYHIILFKLIDTKITMMLQSPLNLQYSPEYIYLSDSSIQIALSNGSLFILHVQSFLASMTNGTTGSAQHILQFTDISRLLTPVFNILQTESILLSRAIVQYIMGRVFAQGDTLMSRLASAPLTTPIDLSLHDAVLRSSLYKALNYGLFEFEVTGNRKLITCLISNFQEVYKESYIDMFVEISNNSKILAEKLAQILS</sequence>
<name>A0A132NMZ5_GIAIN</name>
<dbReference type="EMBL" id="JXTI01000187">
    <property type="protein sequence ID" value="KWX11447.1"/>
    <property type="molecule type" value="Genomic_DNA"/>
</dbReference>
<evidence type="ECO:0000313" key="3">
    <source>
        <dbReference type="Proteomes" id="UP000070089"/>
    </source>
</evidence>
<evidence type="ECO:0000313" key="2">
    <source>
        <dbReference type="EMBL" id="KWX11447.1"/>
    </source>
</evidence>
<feature type="region of interest" description="Disordered" evidence="1">
    <location>
        <begin position="572"/>
        <end position="602"/>
    </location>
</feature>
<dbReference type="Proteomes" id="UP000070089">
    <property type="component" value="Unassembled WGS sequence"/>
</dbReference>
<dbReference type="OrthoDB" id="10255569at2759"/>
<gene>
    <name evidence="2" type="ORF">QR46_4591</name>
</gene>